<evidence type="ECO:0008006" key="5">
    <source>
        <dbReference type="Google" id="ProtNLM"/>
    </source>
</evidence>
<reference evidence="3 4" key="1">
    <citation type="submission" date="2016-09" db="EMBL/GenBank/DDBJ databases">
        <authorList>
            <person name="Capua I."/>
            <person name="De Benedictis P."/>
            <person name="Joannis T."/>
            <person name="Lombin L.H."/>
            <person name="Cattoli G."/>
        </authorList>
    </citation>
    <scope>NUCLEOTIDE SEQUENCE [LARGE SCALE GENOMIC DNA]</scope>
    <source>
        <strain evidence="3 4">ISLP-3</strain>
    </source>
</reference>
<feature type="region of interest" description="Disordered" evidence="1">
    <location>
        <begin position="91"/>
        <end position="127"/>
    </location>
</feature>
<evidence type="ECO:0000313" key="4">
    <source>
        <dbReference type="Proteomes" id="UP000199039"/>
    </source>
</evidence>
<dbReference type="AlphaFoldDB" id="A0A1G6TNV9"/>
<sequence length="127" mass="13913">MNTRGSKGLSRARRPTRAPAEEVHRITTAADSLHDDQARRTRRYLIQMGIRMVCLVAAVFVHGIFMWLLLAGAIVLPYIAVIEANAGRDKREVGDPLMEYRQLPGGPVPPPTNDSGSSQPSSGEPHD</sequence>
<keyword evidence="2" id="KW-0472">Membrane</keyword>
<protein>
    <recommendedName>
        <fullName evidence="5">DUF3099 domain-containing protein</fullName>
    </recommendedName>
</protein>
<dbReference type="RefSeq" id="WP_093184882.1">
    <property type="nucleotide sequence ID" value="NZ_FMYH01000006.1"/>
</dbReference>
<keyword evidence="2" id="KW-1133">Transmembrane helix</keyword>
<dbReference type="STRING" id="1814289.SAMN05216410_3158"/>
<proteinExistence type="predicted"/>
<organism evidence="3 4">
    <name type="scientific">Sanguibacter gelidistatuariae</name>
    <dbReference type="NCBI Taxonomy" id="1814289"/>
    <lineage>
        <taxon>Bacteria</taxon>
        <taxon>Bacillati</taxon>
        <taxon>Actinomycetota</taxon>
        <taxon>Actinomycetes</taxon>
        <taxon>Micrococcales</taxon>
        <taxon>Sanguibacteraceae</taxon>
        <taxon>Sanguibacter</taxon>
    </lineage>
</organism>
<dbReference type="OrthoDB" id="4229919at2"/>
<dbReference type="EMBL" id="FMYH01000006">
    <property type="protein sequence ID" value="SDD30783.1"/>
    <property type="molecule type" value="Genomic_DNA"/>
</dbReference>
<dbReference type="Proteomes" id="UP000199039">
    <property type="component" value="Unassembled WGS sequence"/>
</dbReference>
<evidence type="ECO:0000256" key="1">
    <source>
        <dbReference type="SAM" id="MobiDB-lite"/>
    </source>
</evidence>
<keyword evidence="4" id="KW-1185">Reference proteome</keyword>
<feature type="region of interest" description="Disordered" evidence="1">
    <location>
        <begin position="1"/>
        <end position="21"/>
    </location>
</feature>
<accession>A0A1G6TNV9</accession>
<gene>
    <name evidence="3" type="ORF">SAMN05216410_3158</name>
</gene>
<evidence type="ECO:0000313" key="3">
    <source>
        <dbReference type="EMBL" id="SDD30783.1"/>
    </source>
</evidence>
<name>A0A1G6TNV9_9MICO</name>
<keyword evidence="2" id="KW-0812">Transmembrane</keyword>
<feature type="compositionally biased region" description="Polar residues" evidence="1">
    <location>
        <begin position="113"/>
        <end position="127"/>
    </location>
</feature>
<dbReference type="InterPro" id="IPR021449">
    <property type="entry name" value="DUF3099"/>
</dbReference>
<dbReference type="Pfam" id="PF11298">
    <property type="entry name" value="DUF3099"/>
    <property type="match status" value="1"/>
</dbReference>
<evidence type="ECO:0000256" key="2">
    <source>
        <dbReference type="SAM" id="Phobius"/>
    </source>
</evidence>
<feature type="transmembrane region" description="Helical" evidence="2">
    <location>
        <begin position="52"/>
        <end position="80"/>
    </location>
</feature>